<sequence>MITACNALSMRRRRSKSDGKNEPARSLGICTSISPAVVDTVLGRCPLRCTMRPSERS</sequence>
<dbReference type="EMBL" id="CSBK01001629">
    <property type="protein sequence ID" value="COY93820.1"/>
    <property type="molecule type" value="Genomic_DNA"/>
</dbReference>
<organism evidence="2 3">
    <name type="scientific">Mycobacterium tuberculosis</name>
    <dbReference type="NCBI Taxonomy" id="1773"/>
    <lineage>
        <taxon>Bacteria</taxon>
        <taxon>Bacillati</taxon>
        <taxon>Actinomycetota</taxon>
        <taxon>Actinomycetes</taxon>
        <taxon>Mycobacteriales</taxon>
        <taxon>Mycobacteriaceae</taxon>
        <taxon>Mycobacterium</taxon>
        <taxon>Mycobacterium tuberculosis complex</taxon>
    </lineage>
</organism>
<reference evidence="3" key="1">
    <citation type="submission" date="2015-03" db="EMBL/GenBank/DDBJ databases">
        <authorList>
            <consortium name="Pathogen Informatics"/>
        </authorList>
    </citation>
    <scope>NUCLEOTIDE SEQUENCE [LARGE SCALE GENOMIC DNA]</scope>
    <source>
        <strain evidence="3">N09902308</strain>
    </source>
</reference>
<evidence type="ECO:0000313" key="3">
    <source>
        <dbReference type="Proteomes" id="UP000039021"/>
    </source>
</evidence>
<evidence type="ECO:0000256" key="1">
    <source>
        <dbReference type="SAM" id="MobiDB-lite"/>
    </source>
</evidence>
<accession>A0A916LCX0</accession>
<comment type="caution">
    <text evidence="2">The sequence shown here is derived from an EMBL/GenBank/DDBJ whole genome shotgun (WGS) entry which is preliminary data.</text>
</comment>
<dbReference type="Proteomes" id="UP000039021">
    <property type="component" value="Unassembled WGS sequence"/>
</dbReference>
<protein>
    <submittedName>
        <fullName evidence="2">Uncharacterized protein</fullName>
    </submittedName>
</protein>
<feature type="region of interest" description="Disordered" evidence="1">
    <location>
        <begin position="1"/>
        <end position="25"/>
    </location>
</feature>
<gene>
    <name evidence="2" type="ORF">ERS007739_03227</name>
</gene>
<name>A0A916LCX0_MYCTX</name>
<proteinExistence type="predicted"/>
<dbReference type="AlphaFoldDB" id="A0A916LCX0"/>
<evidence type="ECO:0000313" key="2">
    <source>
        <dbReference type="EMBL" id="COY93820.1"/>
    </source>
</evidence>